<proteinExistence type="predicted"/>
<accession>A0ABV8TNK6</accession>
<keyword evidence="3" id="KW-1185">Reference proteome</keyword>
<evidence type="ECO:0000313" key="3">
    <source>
        <dbReference type="Proteomes" id="UP001595824"/>
    </source>
</evidence>
<name>A0ABV8TNK6_9ACTN</name>
<dbReference type="Proteomes" id="UP001595824">
    <property type="component" value="Unassembled WGS sequence"/>
</dbReference>
<organism evidence="2 3">
    <name type="scientific">Streptomyces andamanensis</name>
    <dbReference type="NCBI Taxonomy" id="1565035"/>
    <lineage>
        <taxon>Bacteria</taxon>
        <taxon>Bacillati</taxon>
        <taxon>Actinomycetota</taxon>
        <taxon>Actinomycetes</taxon>
        <taxon>Kitasatosporales</taxon>
        <taxon>Streptomycetaceae</taxon>
        <taxon>Streptomyces</taxon>
    </lineage>
</organism>
<comment type="caution">
    <text evidence="2">The sequence shown here is derived from an EMBL/GenBank/DDBJ whole genome shotgun (WGS) entry which is preliminary data.</text>
</comment>
<gene>
    <name evidence="2" type="ORF">ACFPC0_30460</name>
</gene>
<feature type="compositionally biased region" description="Polar residues" evidence="1">
    <location>
        <begin position="1"/>
        <end position="11"/>
    </location>
</feature>
<dbReference type="RefSeq" id="WP_381743511.1">
    <property type="nucleotide sequence ID" value="NZ_JBHSDP010000027.1"/>
</dbReference>
<evidence type="ECO:0000313" key="2">
    <source>
        <dbReference type="EMBL" id="MFC4332012.1"/>
    </source>
</evidence>
<dbReference type="EMBL" id="JBHSDP010000027">
    <property type="protein sequence ID" value="MFC4332012.1"/>
    <property type="molecule type" value="Genomic_DNA"/>
</dbReference>
<feature type="region of interest" description="Disordered" evidence="1">
    <location>
        <begin position="1"/>
        <end position="52"/>
    </location>
</feature>
<protein>
    <submittedName>
        <fullName evidence="2">Uncharacterized protein</fullName>
    </submittedName>
</protein>
<reference evidence="3" key="1">
    <citation type="journal article" date="2019" name="Int. J. Syst. Evol. Microbiol.">
        <title>The Global Catalogue of Microorganisms (GCM) 10K type strain sequencing project: providing services to taxonomists for standard genome sequencing and annotation.</title>
        <authorList>
            <consortium name="The Broad Institute Genomics Platform"/>
            <consortium name="The Broad Institute Genome Sequencing Center for Infectious Disease"/>
            <person name="Wu L."/>
            <person name="Ma J."/>
        </authorList>
    </citation>
    <scope>NUCLEOTIDE SEQUENCE [LARGE SCALE GENOMIC DNA]</scope>
    <source>
        <strain evidence="3">PCU 347</strain>
    </source>
</reference>
<sequence length="52" mass="5539">MTDASTTQPRTTDVLEDEGHGRHRGQTSSHDGETAPAGRHRKPAGEQTEVAA</sequence>
<evidence type="ECO:0000256" key="1">
    <source>
        <dbReference type="SAM" id="MobiDB-lite"/>
    </source>
</evidence>